<evidence type="ECO:0000313" key="1">
    <source>
        <dbReference type="EMBL" id="DAF91468.1"/>
    </source>
</evidence>
<dbReference type="EMBL" id="BK016054">
    <property type="protein sequence ID" value="DAF91468.1"/>
    <property type="molecule type" value="Genomic_DNA"/>
</dbReference>
<protein>
    <submittedName>
        <fullName evidence="1">Endoplasmic reticulum chaperone</fullName>
    </submittedName>
</protein>
<reference evidence="1" key="1">
    <citation type="journal article" date="2021" name="Proc. Natl. Acad. Sci. U.S.A.">
        <title>A Catalog of Tens of Thousands of Viruses from Human Metagenomes Reveals Hidden Associations with Chronic Diseases.</title>
        <authorList>
            <person name="Tisza M.J."/>
            <person name="Buck C.B."/>
        </authorList>
    </citation>
    <scope>NUCLEOTIDE SEQUENCE</scope>
    <source>
        <strain evidence="1">Cti6K1</strain>
    </source>
</reference>
<organism evidence="1">
    <name type="scientific">Siphoviridae sp. cti6K1</name>
    <dbReference type="NCBI Taxonomy" id="2825620"/>
    <lineage>
        <taxon>Viruses</taxon>
        <taxon>Duplodnaviria</taxon>
        <taxon>Heunggongvirae</taxon>
        <taxon>Uroviricota</taxon>
        <taxon>Caudoviricetes</taxon>
    </lineage>
</organism>
<proteinExistence type="predicted"/>
<accession>A0A8S5UAH8</accession>
<name>A0A8S5UAH8_9CAUD</name>
<sequence length="63" mass="7590">MEMLIFEKDGKTYTRFKITLKEFKLKFLRNLLTKYGIDTSGPVKKNSRYIYFEKDGDWINGKM</sequence>